<sequence length="35" mass="3746">MPSAFNIIAVSSGVKGQSPSFLFAFESITFSFHHG</sequence>
<accession>A0A0A9H2E7</accession>
<evidence type="ECO:0000313" key="1">
    <source>
        <dbReference type="EMBL" id="JAE29969.1"/>
    </source>
</evidence>
<dbReference type="AlphaFoldDB" id="A0A0A9H2E7"/>
<reference evidence="1" key="2">
    <citation type="journal article" date="2015" name="Data Brief">
        <title>Shoot transcriptome of the giant reed, Arundo donax.</title>
        <authorList>
            <person name="Barrero R.A."/>
            <person name="Guerrero F.D."/>
            <person name="Moolhuijzen P."/>
            <person name="Goolsby J.A."/>
            <person name="Tidwell J."/>
            <person name="Bellgard S.E."/>
            <person name="Bellgard M.I."/>
        </authorList>
    </citation>
    <scope>NUCLEOTIDE SEQUENCE</scope>
    <source>
        <tissue evidence="1">Shoot tissue taken approximately 20 cm above the soil surface</tissue>
    </source>
</reference>
<reference evidence="1" key="1">
    <citation type="submission" date="2014-09" db="EMBL/GenBank/DDBJ databases">
        <authorList>
            <person name="Magalhaes I.L.F."/>
            <person name="Oliveira U."/>
            <person name="Santos F.R."/>
            <person name="Vidigal T.H.D.A."/>
            <person name="Brescovit A.D."/>
            <person name="Santos A.J."/>
        </authorList>
    </citation>
    <scope>NUCLEOTIDE SEQUENCE</scope>
    <source>
        <tissue evidence="1">Shoot tissue taken approximately 20 cm above the soil surface</tissue>
    </source>
</reference>
<protein>
    <submittedName>
        <fullName evidence="1">Uncharacterized protein</fullName>
    </submittedName>
</protein>
<dbReference type="EMBL" id="GBRH01167927">
    <property type="protein sequence ID" value="JAE29969.1"/>
    <property type="molecule type" value="Transcribed_RNA"/>
</dbReference>
<organism evidence="1">
    <name type="scientific">Arundo donax</name>
    <name type="common">Giant reed</name>
    <name type="synonym">Donax arundinaceus</name>
    <dbReference type="NCBI Taxonomy" id="35708"/>
    <lineage>
        <taxon>Eukaryota</taxon>
        <taxon>Viridiplantae</taxon>
        <taxon>Streptophyta</taxon>
        <taxon>Embryophyta</taxon>
        <taxon>Tracheophyta</taxon>
        <taxon>Spermatophyta</taxon>
        <taxon>Magnoliopsida</taxon>
        <taxon>Liliopsida</taxon>
        <taxon>Poales</taxon>
        <taxon>Poaceae</taxon>
        <taxon>PACMAD clade</taxon>
        <taxon>Arundinoideae</taxon>
        <taxon>Arundineae</taxon>
        <taxon>Arundo</taxon>
    </lineage>
</organism>
<name>A0A0A9H2E7_ARUDO</name>
<proteinExistence type="predicted"/>